<dbReference type="RefSeq" id="WP_379665689.1">
    <property type="nucleotide sequence ID" value="NZ_JBHULH010000003.1"/>
</dbReference>
<proteinExistence type="predicted"/>
<reference evidence="8" key="1">
    <citation type="journal article" date="2019" name="Int. J. Syst. Evol. Microbiol.">
        <title>The Global Catalogue of Microorganisms (GCM) 10K type strain sequencing project: providing services to taxonomists for standard genome sequencing and annotation.</title>
        <authorList>
            <consortium name="The Broad Institute Genomics Platform"/>
            <consortium name="The Broad Institute Genome Sequencing Center for Infectious Disease"/>
            <person name="Wu L."/>
            <person name="Ma J."/>
        </authorList>
    </citation>
    <scope>NUCLEOTIDE SEQUENCE [LARGE SCALE GENOMIC DNA]</scope>
    <source>
        <strain evidence="8">KCTC 52127</strain>
    </source>
</reference>
<evidence type="ECO:0000256" key="1">
    <source>
        <dbReference type="ARBA" id="ARBA00004141"/>
    </source>
</evidence>
<feature type="transmembrane region" description="Helical" evidence="5">
    <location>
        <begin position="44"/>
        <end position="70"/>
    </location>
</feature>
<evidence type="ECO:0000256" key="5">
    <source>
        <dbReference type="SAM" id="Phobius"/>
    </source>
</evidence>
<dbReference type="Pfam" id="PF05154">
    <property type="entry name" value="TM2"/>
    <property type="match status" value="1"/>
</dbReference>
<feature type="transmembrane region" description="Helical" evidence="5">
    <location>
        <begin position="19"/>
        <end position="38"/>
    </location>
</feature>
<feature type="domain" description="TM2" evidence="6">
    <location>
        <begin position="15"/>
        <end position="67"/>
    </location>
</feature>
<comment type="subcellular location">
    <subcellularLocation>
        <location evidence="1">Membrane</location>
        <topology evidence="1">Multi-pass membrane protein</topology>
    </subcellularLocation>
</comment>
<evidence type="ECO:0000256" key="4">
    <source>
        <dbReference type="ARBA" id="ARBA00023136"/>
    </source>
</evidence>
<gene>
    <name evidence="7" type="ORF">ACFSRZ_06320</name>
</gene>
<organism evidence="7 8">
    <name type="scientific">Pseudotenacibaculum haliotis</name>
    <dbReference type="NCBI Taxonomy" id="1862138"/>
    <lineage>
        <taxon>Bacteria</taxon>
        <taxon>Pseudomonadati</taxon>
        <taxon>Bacteroidota</taxon>
        <taxon>Flavobacteriia</taxon>
        <taxon>Flavobacteriales</taxon>
        <taxon>Flavobacteriaceae</taxon>
        <taxon>Pseudotenacibaculum</taxon>
    </lineage>
</organism>
<protein>
    <submittedName>
        <fullName evidence="7">TM2 domain-containing protein</fullName>
    </submittedName>
</protein>
<evidence type="ECO:0000313" key="7">
    <source>
        <dbReference type="EMBL" id="MFD2566979.1"/>
    </source>
</evidence>
<dbReference type="InterPro" id="IPR007829">
    <property type="entry name" value="TM2"/>
</dbReference>
<comment type="caution">
    <text evidence="7">The sequence shown here is derived from an EMBL/GenBank/DDBJ whole genome shotgun (WGS) entry which is preliminary data.</text>
</comment>
<keyword evidence="3 5" id="KW-1133">Transmembrane helix</keyword>
<evidence type="ECO:0000313" key="8">
    <source>
        <dbReference type="Proteomes" id="UP001597508"/>
    </source>
</evidence>
<keyword evidence="8" id="KW-1185">Reference proteome</keyword>
<dbReference type="Proteomes" id="UP001597508">
    <property type="component" value="Unassembled WGS sequence"/>
</dbReference>
<name>A0ABW5LQW1_9FLAO</name>
<evidence type="ECO:0000256" key="3">
    <source>
        <dbReference type="ARBA" id="ARBA00022989"/>
    </source>
</evidence>
<dbReference type="EMBL" id="JBHULH010000003">
    <property type="protein sequence ID" value="MFD2566979.1"/>
    <property type="molecule type" value="Genomic_DNA"/>
</dbReference>
<sequence length="89" mass="9901">MRVVDDQGNPIPEQQSKRVLAGVLAIVFGELGIHKFVLGYTAEGLIQIALTIITCGIAGIIGIIEGIIYLTKTDEEFIYQYQTNKRSWF</sequence>
<keyword evidence="2 5" id="KW-0812">Transmembrane</keyword>
<keyword evidence="4 5" id="KW-0472">Membrane</keyword>
<evidence type="ECO:0000256" key="2">
    <source>
        <dbReference type="ARBA" id="ARBA00022692"/>
    </source>
</evidence>
<accession>A0ABW5LQW1</accession>
<evidence type="ECO:0000259" key="6">
    <source>
        <dbReference type="Pfam" id="PF05154"/>
    </source>
</evidence>